<comment type="caution">
    <text evidence="2">The sequence shown here is derived from an EMBL/GenBank/DDBJ whole genome shotgun (WGS) entry which is preliminary data.</text>
</comment>
<dbReference type="EMBL" id="JBEPAZ010000069">
    <property type="protein sequence ID" value="MER6433779.1"/>
    <property type="molecule type" value="Genomic_DNA"/>
</dbReference>
<dbReference type="InterPro" id="IPR009081">
    <property type="entry name" value="PP-bd_ACP"/>
</dbReference>
<accession>A0ABV1UJ78</accession>
<dbReference type="InterPro" id="IPR036736">
    <property type="entry name" value="ACP-like_sf"/>
</dbReference>
<evidence type="ECO:0000259" key="1">
    <source>
        <dbReference type="PROSITE" id="PS50075"/>
    </source>
</evidence>
<reference evidence="2 3" key="1">
    <citation type="submission" date="2024-06" db="EMBL/GenBank/DDBJ databases">
        <title>The Natural Products Discovery Center: Release of the First 8490 Sequenced Strains for Exploring Actinobacteria Biosynthetic Diversity.</title>
        <authorList>
            <person name="Kalkreuter E."/>
            <person name="Kautsar S.A."/>
            <person name="Yang D."/>
            <person name="Bader C.D."/>
            <person name="Teijaro C.N."/>
            <person name="Fluegel L."/>
            <person name="Davis C.M."/>
            <person name="Simpson J.R."/>
            <person name="Lauterbach L."/>
            <person name="Steele A.D."/>
            <person name="Gui C."/>
            <person name="Meng S."/>
            <person name="Li G."/>
            <person name="Viehrig K."/>
            <person name="Ye F."/>
            <person name="Su P."/>
            <person name="Kiefer A.F."/>
            <person name="Nichols A."/>
            <person name="Cepeda A.J."/>
            <person name="Yan W."/>
            <person name="Fan B."/>
            <person name="Jiang Y."/>
            <person name="Adhikari A."/>
            <person name="Zheng C.-J."/>
            <person name="Schuster L."/>
            <person name="Cowan T.M."/>
            <person name="Smanski M.J."/>
            <person name="Chevrette M.G."/>
            <person name="De Carvalho L.P.S."/>
            <person name="Shen B."/>
        </authorList>
    </citation>
    <scope>NUCLEOTIDE SEQUENCE [LARGE SCALE GENOMIC DNA]</scope>
    <source>
        <strain evidence="2 3">NPDC001166</strain>
    </source>
</reference>
<dbReference type="Proteomes" id="UP001470023">
    <property type="component" value="Unassembled WGS sequence"/>
</dbReference>
<dbReference type="RefSeq" id="WP_352065792.1">
    <property type="nucleotide sequence ID" value="NZ_JBEPAZ010000069.1"/>
</dbReference>
<organism evidence="2 3">
    <name type="scientific">Streptomyces sp. 900105245</name>
    <dbReference type="NCBI Taxonomy" id="3154379"/>
    <lineage>
        <taxon>Bacteria</taxon>
        <taxon>Bacillati</taxon>
        <taxon>Actinomycetota</taxon>
        <taxon>Actinomycetes</taxon>
        <taxon>Kitasatosporales</taxon>
        <taxon>Streptomycetaceae</taxon>
        <taxon>Streptomyces</taxon>
    </lineage>
</organism>
<dbReference type="PROSITE" id="PS50075">
    <property type="entry name" value="CARRIER"/>
    <property type="match status" value="1"/>
</dbReference>
<protein>
    <submittedName>
        <fullName evidence="2">Acyl carrier protein</fullName>
    </submittedName>
</protein>
<keyword evidence="3" id="KW-1185">Reference proteome</keyword>
<dbReference type="Pfam" id="PF00550">
    <property type="entry name" value="PP-binding"/>
    <property type="match status" value="1"/>
</dbReference>
<proteinExistence type="predicted"/>
<name>A0ABV1UJ78_9ACTN</name>
<dbReference type="Gene3D" id="1.10.1200.10">
    <property type="entry name" value="ACP-like"/>
    <property type="match status" value="1"/>
</dbReference>
<feature type="domain" description="Carrier" evidence="1">
    <location>
        <begin position="13"/>
        <end position="92"/>
    </location>
</feature>
<evidence type="ECO:0000313" key="2">
    <source>
        <dbReference type="EMBL" id="MER6433779.1"/>
    </source>
</evidence>
<gene>
    <name evidence="2" type="ORF">ABT272_39655</name>
</gene>
<dbReference type="SUPFAM" id="SSF47336">
    <property type="entry name" value="ACP-like"/>
    <property type="match status" value="1"/>
</dbReference>
<evidence type="ECO:0000313" key="3">
    <source>
        <dbReference type="Proteomes" id="UP001470023"/>
    </source>
</evidence>
<sequence>MTSANTTSSKKPTIDSRTVETRVRRYLARHVDDVSLLDEWGLITGGLLDSLAAVALIAELERQFEIQIDDNDLDLENFDSIPAIVEFVTRKCDG</sequence>